<protein>
    <submittedName>
        <fullName evidence="1">Uncharacterized protein</fullName>
    </submittedName>
</protein>
<organism evidence="1 2">
    <name type="scientific">Necator americanus</name>
    <name type="common">Human hookworm</name>
    <dbReference type="NCBI Taxonomy" id="51031"/>
    <lineage>
        <taxon>Eukaryota</taxon>
        <taxon>Metazoa</taxon>
        <taxon>Ecdysozoa</taxon>
        <taxon>Nematoda</taxon>
        <taxon>Chromadorea</taxon>
        <taxon>Rhabditida</taxon>
        <taxon>Rhabditina</taxon>
        <taxon>Rhabditomorpha</taxon>
        <taxon>Strongyloidea</taxon>
        <taxon>Ancylostomatidae</taxon>
        <taxon>Bunostominae</taxon>
        <taxon>Necator</taxon>
    </lineage>
</organism>
<dbReference type="Proteomes" id="UP001303046">
    <property type="component" value="Unassembled WGS sequence"/>
</dbReference>
<comment type="caution">
    <text evidence="1">The sequence shown here is derived from an EMBL/GenBank/DDBJ whole genome shotgun (WGS) entry which is preliminary data.</text>
</comment>
<evidence type="ECO:0000313" key="2">
    <source>
        <dbReference type="Proteomes" id="UP001303046"/>
    </source>
</evidence>
<proteinExistence type="predicted"/>
<sequence>MLKRTERGGVVFRRIVFQPQARLCLQMISNHHNDSAAFPPQPQQYEHLRPHVVCGDTFDKMVCAPHKMKTIAVNAAAKFACVMGDLEEINSQR</sequence>
<accession>A0ABR1EGX4</accession>
<keyword evidence="2" id="KW-1185">Reference proteome</keyword>
<gene>
    <name evidence="1" type="primary">Necator_chrX.g23042</name>
    <name evidence="1" type="ORF">RB195_022879</name>
</gene>
<dbReference type="EMBL" id="JAVFWL010000006">
    <property type="protein sequence ID" value="KAK6761945.1"/>
    <property type="molecule type" value="Genomic_DNA"/>
</dbReference>
<name>A0ABR1EGX4_NECAM</name>
<evidence type="ECO:0000313" key="1">
    <source>
        <dbReference type="EMBL" id="KAK6761945.1"/>
    </source>
</evidence>
<reference evidence="1 2" key="1">
    <citation type="submission" date="2023-08" db="EMBL/GenBank/DDBJ databases">
        <title>A Necator americanus chromosomal reference genome.</title>
        <authorList>
            <person name="Ilik V."/>
            <person name="Petrzelkova K.J."/>
            <person name="Pardy F."/>
            <person name="Fuh T."/>
            <person name="Niatou-Singa F.S."/>
            <person name="Gouil Q."/>
            <person name="Baker L."/>
            <person name="Ritchie M.E."/>
            <person name="Jex A.R."/>
            <person name="Gazzola D."/>
            <person name="Li H."/>
            <person name="Toshio Fujiwara R."/>
            <person name="Zhan B."/>
            <person name="Aroian R.V."/>
            <person name="Pafco B."/>
            <person name="Schwarz E.M."/>
        </authorList>
    </citation>
    <scope>NUCLEOTIDE SEQUENCE [LARGE SCALE GENOMIC DNA]</scope>
    <source>
        <strain evidence="1 2">Aroian</strain>
        <tissue evidence="1">Whole animal</tissue>
    </source>
</reference>